<gene>
    <name evidence="1" type="ORF">TRIVIDRAFT_220811</name>
</gene>
<dbReference type="RefSeq" id="XP_013957768.1">
    <property type="nucleotide sequence ID" value="XM_014102293.1"/>
</dbReference>
<protein>
    <submittedName>
        <fullName evidence="1">Uncharacterized protein</fullName>
    </submittedName>
</protein>
<proteinExistence type="predicted"/>
<dbReference type="VEuPathDB" id="FungiDB:TRIVIDRAFT_220811"/>
<name>G9MNU8_HYPVG</name>
<evidence type="ECO:0000313" key="1">
    <source>
        <dbReference type="EMBL" id="EHK23551.1"/>
    </source>
</evidence>
<keyword evidence="2" id="KW-1185">Reference proteome</keyword>
<dbReference type="EMBL" id="ABDF02000005">
    <property type="protein sequence ID" value="EHK23551.1"/>
    <property type="molecule type" value="Genomic_DNA"/>
</dbReference>
<organism evidence="1 2">
    <name type="scientific">Hypocrea virens (strain Gv29-8 / FGSC 10586)</name>
    <name type="common">Gliocladium virens</name>
    <name type="synonym">Trichoderma virens</name>
    <dbReference type="NCBI Taxonomy" id="413071"/>
    <lineage>
        <taxon>Eukaryota</taxon>
        <taxon>Fungi</taxon>
        <taxon>Dikarya</taxon>
        <taxon>Ascomycota</taxon>
        <taxon>Pezizomycotina</taxon>
        <taxon>Sordariomycetes</taxon>
        <taxon>Hypocreomycetidae</taxon>
        <taxon>Hypocreales</taxon>
        <taxon>Hypocreaceae</taxon>
        <taxon>Trichoderma</taxon>
    </lineage>
</organism>
<accession>G9MNU8</accession>
<dbReference type="Proteomes" id="UP000007115">
    <property type="component" value="Unassembled WGS sequence"/>
</dbReference>
<reference evidence="1 2" key="1">
    <citation type="journal article" date="2011" name="Genome Biol.">
        <title>Comparative genome sequence analysis underscores mycoparasitism as the ancestral life style of Trichoderma.</title>
        <authorList>
            <person name="Kubicek C.P."/>
            <person name="Herrera-Estrella A."/>
            <person name="Seidl-Seiboth V."/>
            <person name="Martinez D.A."/>
            <person name="Druzhinina I.S."/>
            <person name="Thon M."/>
            <person name="Zeilinger S."/>
            <person name="Casas-Flores S."/>
            <person name="Horwitz B.A."/>
            <person name="Mukherjee P.K."/>
            <person name="Mukherjee M."/>
            <person name="Kredics L."/>
            <person name="Alcaraz L.D."/>
            <person name="Aerts A."/>
            <person name="Antal Z."/>
            <person name="Atanasova L."/>
            <person name="Cervantes-Badillo M.G."/>
            <person name="Challacombe J."/>
            <person name="Chertkov O."/>
            <person name="McCluskey K."/>
            <person name="Coulpier F."/>
            <person name="Deshpande N."/>
            <person name="von Doehren H."/>
            <person name="Ebbole D.J."/>
            <person name="Esquivel-Naranjo E.U."/>
            <person name="Fekete E."/>
            <person name="Flipphi M."/>
            <person name="Glaser F."/>
            <person name="Gomez-Rodriguez E.Y."/>
            <person name="Gruber S."/>
            <person name="Han C."/>
            <person name="Henrissat B."/>
            <person name="Hermosa R."/>
            <person name="Hernandez-Onate M."/>
            <person name="Karaffa L."/>
            <person name="Kosti I."/>
            <person name="Le Crom S."/>
            <person name="Lindquist E."/>
            <person name="Lucas S."/>
            <person name="Luebeck M."/>
            <person name="Luebeck P.S."/>
            <person name="Margeot A."/>
            <person name="Metz B."/>
            <person name="Misra M."/>
            <person name="Nevalainen H."/>
            <person name="Omann M."/>
            <person name="Packer N."/>
            <person name="Perrone G."/>
            <person name="Uresti-Rivera E.E."/>
            <person name="Salamov A."/>
            <person name="Schmoll M."/>
            <person name="Seiboth B."/>
            <person name="Shapiro H."/>
            <person name="Sukno S."/>
            <person name="Tamayo-Ramos J.A."/>
            <person name="Tisch D."/>
            <person name="Wiest A."/>
            <person name="Wilkinson H.H."/>
            <person name="Zhang M."/>
            <person name="Coutinho P.M."/>
            <person name="Kenerley C.M."/>
            <person name="Monte E."/>
            <person name="Baker S.E."/>
            <person name="Grigoriev I.V."/>
        </authorList>
    </citation>
    <scope>NUCLEOTIDE SEQUENCE [LARGE SCALE GENOMIC DNA]</scope>
    <source>
        <strain evidence="2">Gv29-8 / FGSC 10586</strain>
    </source>
</reference>
<sequence length="91" mass="10697">MSFPGGTITFAKAEVKISFRNLIIHDPLGEAYRYFPNYEEIHVFNLDESEVHYIELLDSMHWILNITQLMWAHLESQAAEQYAAEIFNDFD</sequence>
<dbReference type="HOGENOM" id="CLU_2427290_0_0_1"/>
<evidence type="ECO:0000313" key="2">
    <source>
        <dbReference type="Proteomes" id="UP000007115"/>
    </source>
</evidence>
<comment type="caution">
    <text evidence="1">The sequence shown here is derived from an EMBL/GenBank/DDBJ whole genome shotgun (WGS) entry which is preliminary data.</text>
</comment>
<dbReference type="InParanoid" id="G9MNU8"/>
<dbReference type="AlphaFoldDB" id="G9MNU8"/>
<dbReference type="GeneID" id="25791510"/>